<evidence type="ECO:0000313" key="4">
    <source>
        <dbReference type="EMBL" id="MBO1832931.1"/>
    </source>
</evidence>
<keyword evidence="2" id="KW-1133">Transmembrane helix</keyword>
<gene>
    <name evidence="4" type="ORF">J4M89_26440</name>
    <name evidence="3" type="ORF">JIN94_20265</name>
</gene>
<dbReference type="Proteomes" id="UP000664048">
    <property type="component" value="Unassembled WGS sequence"/>
</dbReference>
<feature type="compositionally biased region" description="Polar residues" evidence="1">
    <location>
        <begin position="193"/>
        <end position="213"/>
    </location>
</feature>
<organism evidence="3 5">
    <name type="scientific">Burkholderia contaminans</name>
    <dbReference type="NCBI Taxonomy" id="488447"/>
    <lineage>
        <taxon>Bacteria</taxon>
        <taxon>Pseudomonadati</taxon>
        <taxon>Pseudomonadota</taxon>
        <taxon>Betaproteobacteria</taxon>
        <taxon>Burkholderiales</taxon>
        <taxon>Burkholderiaceae</taxon>
        <taxon>Burkholderia</taxon>
        <taxon>Burkholderia cepacia complex</taxon>
    </lineage>
</organism>
<feature type="transmembrane region" description="Helical" evidence="2">
    <location>
        <begin position="20"/>
        <end position="42"/>
    </location>
</feature>
<feature type="compositionally biased region" description="Low complexity" evidence="1">
    <location>
        <begin position="250"/>
        <end position="270"/>
    </location>
</feature>
<accession>A0AAP1V608</accession>
<evidence type="ECO:0000313" key="3">
    <source>
        <dbReference type="EMBL" id="MBK1932229.1"/>
    </source>
</evidence>
<dbReference type="EMBL" id="JAGEMX010000009">
    <property type="protein sequence ID" value="MBO1832931.1"/>
    <property type="molecule type" value="Genomic_DNA"/>
</dbReference>
<dbReference type="Proteomes" id="UP000611459">
    <property type="component" value="Unassembled WGS sequence"/>
</dbReference>
<feature type="region of interest" description="Disordered" evidence="1">
    <location>
        <begin position="179"/>
        <end position="226"/>
    </location>
</feature>
<keyword evidence="6" id="KW-1185">Reference proteome</keyword>
<feature type="region of interest" description="Disordered" evidence="1">
    <location>
        <begin position="53"/>
        <end position="99"/>
    </location>
</feature>
<feature type="compositionally biased region" description="Basic and acidic residues" evidence="1">
    <location>
        <begin position="70"/>
        <end position="79"/>
    </location>
</feature>
<evidence type="ECO:0000313" key="6">
    <source>
        <dbReference type="Proteomes" id="UP000664048"/>
    </source>
</evidence>
<feature type="region of interest" description="Disordered" evidence="1">
    <location>
        <begin position="241"/>
        <end position="293"/>
    </location>
</feature>
<dbReference type="AlphaFoldDB" id="A0AAP1V608"/>
<comment type="caution">
    <text evidence="3">The sequence shown here is derived from an EMBL/GenBank/DDBJ whole genome shotgun (WGS) entry which is preliminary data.</text>
</comment>
<proteinExistence type="predicted"/>
<dbReference type="RefSeq" id="WP_174956897.1">
    <property type="nucleotide sequence ID" value="NZ_JAENHZ010000008.1"/>
</dbReference>
<dbReference type="EMBL" id="JAENIB010000007">
    <property type="protein sequence ID" value="MBK1932229.1"/>
    <property type="molecule type" value="Genomic_DNA"/>
</dbReference>
<evidence type="ECO:0000256" key="2">
    <source>
        <dbReference type="SAM" id="Phobius"/>
    </source>
</evidence>
<reference evidence="4 6" key="2">
    <citation type="submission" date="2021-03" db="EMBL/GenBank/DDBJ databases">
        <title>Clinical course, treatment and visual outcome of an outbreak of Burkholderia contaminans endophthalmitis following cataract surgery.</title>
        <authorList>
            <person name="Lind C."/>
            <person name="Olsen K."/>
            <person name="Angelsen N.K."/>
            <person name="Krefting E.A."/>
            <person name="Fossen K."/>
            <person name="Gravningen K."/>
            <person name="Depoorter E."/>
            <person name="Vandamme P."/>
            <person name="Bertelsen G."/>
        </authorList>
    </citation>
    <scope>NUCLEOTIDE SEQUENCE [LARGE SCALE GENOMIC DNA]</scope>
    <source>
        <strain evidence="4 6">51242556</strain>
    </source>
</reference>
<protein>
    <submittedName>
        <fullName evidence="3">Uncharacterized protein</fullName>
    </submittedName>
</protein>
<keyword evidence="2" id="KW-0812">Transmembrane</keyword>
<sequence length="394" mass="43644">MTESTNTRVTDPHIGVLNVLPVGLLVVFKVLKLTFIALRGIVRSLRAERMAVSQPKQAKATVRTEPAPSKLKDAADEPPARVIRRSTGERPAPTAAAAEVKETIWQKKPSIRVADRHAIADLSGKQYRFSVYLAENEIQRLELGRVRKPLSAFTRSMAASEGVAFTLEEAIEFTRRELAAARRRGPGRKTESRPITQSETTEPPTPAQRTEPPSQGPGPVPLVDEEAPNWMDIPCFDELSSEASNHRPTSEVPPVAEAESVAAPRAQPPIQRDPPPPLPDTRGSGGDELEEGPVDFRGARRAVGKVVTLGEVVVRPEKKKPYQIYAITLKDGNGDEQQFRGYELAQHVENNMVRLGDTISLKRGRQQFWVTRAGVRTGKQRNIYDFQVVDRARR</sequence>
<evidence type="ECO:0000313" key="5">
    <source>
        <dbReference type="Proteomes" id="UP000611459"/>
    </source>
</evidence>
<reference evidence="3" key="1">
    <citation type="submission" date="2021-01" db="EMBL/GenBank/DDBJ databases">
        <title>Outbreak of Burkholderia contaminns endophthalmitis traced to a clinical ventilation system.</title>
        <authorList>
            <person name="Lipuma J."/>
            <person name="Spilker T."/>
            <person name="Kratholm J."/>
        </authorList>
    </citation>
    <scope>NUCLEOTIDE SEQUENCE</scope>
    <source>
        <strain evidence="3">HI4954</strain>
    </source>
</reference>
<name>A0AAP1V608_9BURK</name>
<keyword evidence="2" id="KW-0472">Membrane</keyword>
<evidence type="ECO:0000256" key="1">
    <source>
        <dbReference type="SAM" id="MobiDB-lite"/>
    </source>
</evidence>